<name>A0AAX4P156_9CHLO</name>
<evidence type="ECO:0000313" key="3">
    <source>
        <dbReference type="Proteomes" id="UP001472866"/>
    </source>
</evidence>
<dbReference type="EMBL" id="CP151502">
    <property type="protein sequence ID" value="WZN59653.1"/>
    <property type="molecule type" value="Genomic_DNA"/>
</dbReference>
<keyword evidence="1" id="KW-0732">Signal</keyword>
<gene>
    <name evidence="2" type="ORF">HKI87_02g11790</name>
</gene>
<reference evidence="2 3" key="1">
    <citation type="submission" date="2024-03" db="EMBL/GenBank/DDBJ databases">
        <title>Complete genome sequence of the green alga Chloropicon roscoffensis RCC1871.</title>
        <authorList>
            <person name="Lemieux C."/>
            <person name="Pombert J.-F."/>
            <person name="Otis C."/>
            <person name="Turmel M."/>
        </authorList>
    </citation>
    <scope>NUCLEOTIDE SEQUENCE [LARGE SCALE GENOMIC DNA]</scope>
    <source>
        <strain evidence="2 3">RCC1871</strain>
    </source>
</reference>
<feature type="signal peptide" evidence="1">
    <location>
        <begin position="1"/>
        <end position="31"/>
    </location>
</feature>
<protein>
    <submittedName>
        <fullName evidence="2">Uncharacterized protein</fullName>
    </submittedName>
</protein>
<dbReference type="AlphaFoldDB" id="A0AAX4P156"/>
<evidence type="ECO:0000256" key="1">
    <source>
        <dbReference type="SAM" id="SignalP"/>
    </source>
</evidence>
<accession>A0AAX4P156</accession>
<dbReference type="Proteomes" id="UP001472866">
    <property type="component" value="Chromosome 02"/>
</dbReference>
<sequence>MAHFGQARAVTRAAFAAVLCLALLAGRCCRGAVPQESNSRRRILQSGFSREAQLEWFRSADADVQGWTEMFSVDQQTKKEIIIGAAAENPWGTLCNSIAECS</sequence>
<organism evidence="2 3">
    <name type="scientific">Chloropicon roscoffensis</name>
    <dbReference type="NCBI Taxonomy" id="1461544"/>
    <lineage>
        <taxon>Eukaryota</taxon>
        <taxon>Viridiplantae</taxon>
        <taxon>Chlorophyta</taxon>
        <taxon>Chloropicophyceae</taxon>
        <taxon>Chloropicales</taxon>
        <taxon>Chloropicaceae</taxon>
        <taxon>Chloropicon</taxon>
    </lineage>
</organism>
<feature type="chain" id="PRO_5043533859" evidence="1">
    <location>
        <begin position="32"/>
        <end position="102"/>
    </location>
</feature>
<proteinExistence type="predicted"/>
<evidence type="ECO:0000313" key="2">
    <source>
        <dbReference type="EMBL" id="WZN59653.1"/>
    </source>
</evidence>
<keyword evidence="3" id="KW-1185">Reference proteome</keyword>